<dbReference type="OrthoDB" id="2017676at2759"/>
<evidence type="ECO:0000259" key="6">
    <source>
        <dbReference type="Pfam" id="PF04873"/>
    </source>
</evidence>
<dbReference type="STRING" id="29655.A0A0K9P341"/>
<feature type="domain" description="Ethylene insensitive 3-like DNA-binding" evidence="6">
    <location>
        <begin position="44"/>
        <end position="317"/>
    </location>
</feature>
<comment type="caution">
    <text evidence="7">The sequence shown here is derived from an EMBL/GenBank/DDBJ whole genome shotgun (WGS) entry which is preliminary data.</text>
</comment>
<dbReference type="PANTHER" id="PTHR33305">
    <property type="entry name" value="ETHYLENE INSENSITIVE 3-LIKE 2 PROTEIN"/>
    <property type="match status" value="1"/>
</dbReference>
<evidence type="ECO:0000313" key="8">
    <source>
        <dbReference type="Proteomes" id="UP000036987"/>
    </source>
</evidence>
<dbReference type="GO" id="GO:0003700">
    <property type="term" value="F:DNA-binding transcription factor activity"/>
    <property type="evidence" value="ECO:0000318"/>
    <property type="project" value="GO_Central"/>
</dbReference>
<reference evidence="8" key="1">
    <citation type="journal article" date="2016" name="Nature">
        <title>The genome of the seagrass Zostera marina reveals angiosperm adaptation to the sea.</title>
        <authorList>
            <person name="Olsen J.L."/>
            <person name="Rouze P."/>
            <person name="Verhelst B."/>
            <person name="Lin Y.-C."/>
            <person name="Bayer T."/>
            <person name="Collen J."/>
            <person name="Dattolo E."/>
            <person name="De Paoli E."/>
            <person name="Dittami S."/>
            <person name="Maumus F."/>
            <person name="Michel G."/>
            <person name="Kersting A."/>
            <person name="Lauritano C."/>
            <person name="Lohaus R."/>
            <person name="Toepel M."/>
            <person name="Tonon T."/>
            <person name="Vanneste K."/>
            <person name="Amirebrahimi M."/>
            <person name="Brakel J."/>
            <person name="Bostroem C."/>
            <person name="Chovatia M."/>
            <person name="Grimwood J."/>
            <person name="Jenkins J.W."/>
            <person name="Jueterbock A."/>
            <person name="Mraz A."/>
            <person name="Stam W.T."/>
            <person name="Tice H."/>
            <person name="Bornberg-Bauer E."/>
            <person name="Green P.J."/>
            <person name="Pearson G.A."/>
            <person name="Procaccini G."/>
            <person name="Duarte C.M."/>
            <person name="Schmutz J."/>
            <person name="Reusch T.B.H."/>
            <person name="Van de Peer Y."/>
        </authorList>
    </citation>
    <scope>NUCLEOTIDE SEQUENCE [LARGE SCALE GENOMIC DNA]</scope>
    <source>
        <strain evidence="8">cv. Finnish</strain>
    </source>
</reference>
<dbReference type="Pfam" id="PF04873">
    <property type="entry name" value="EIN3_DNA-bd"/>
    <property type="match status" value="1"/>
</dbReference>
<dbReference type="EMBL" id="LFYR01001330">
    <property type="protein sequence ID" value="KMZ62627.1"/>
    <property type="molecule type" value="Genomic_DNA"/>
</dbReference>
<dbReference type="GO" id="GO:0005634">
    <property type="term" value="C:nucleus"/>
    <property type="evidence" value="ECO:0007669"/>
    <property type="project" value="UniProtKB-SubCell"/>
</dbReference>
<feature type="region of interest" description="Disordered" evidence="5">
    <location>
        <begin position="319"/>
        <end position="340"/>
    </location>
</feature>
<dbReference type="InterPro" id="IPR047091">
    <property type="entry name" value="EIN3-like_DNA-bd"/>
</dbReference>
<name>A0A0K9P341_ZOSMR</name>
<feature type="compositionally biased region" description="Acidic residues" evidence="5">
    <location>
        <begin position="31"/>
        <end position="41"/>
    </location>
</feature>
<dbReference type="PANTHER" id="PTHR33305:SF30">
    <property type="entry name" value="ETHYLENE INSENSITIVE 3-LIKE 3 PROTEIN"/>
    <property type="match status" value="1"/>
</dbReference>
<keyword evidence="8" id="KW-1185">Reference proteome</keyword>
<dbReference type="InterPro" id="IPR006957">
    <property type="entry name" value="EIN3"/>
</dbReference>
<feature type="region of interest" description="Disordered" evidence="5">
    <location>
        <begin position="22"/>
        <end position="41"/>
    </location>
</feature>
<dbReference type="Gene3D" id="1.10.3180.10">
    <property type="entry name" value="DNA-binding domain of EIN3-like"/>
    <property type="match status" value="2"/>
</dbReference>
<comment type="subcellular location">
    <subcellularLocation>
        <location evidence="1">Nucleus</location>
    </subcellularLocation>
</comment>
<protein>
    <submittedName>
        <fullName evidence="7">Ethylene insensitive 3 (Ein3)</fullName>
    </submittedName>
</protein>
<dbReference type="SUPFAM" id="SSF116768">
    <property type="entry name" value="DNA-binding domain of EIN3-like"/>
    <property type="match status" value="1"/>
</dbReference>
<sequence>MEDVCFSDDLDFAQLPVNTSFPACNDPEMMGNDEESEKEEIEVDELERRMWKDRMRLRRLKEQKRRETQNRKKNINTKKKKNQCETDNENETTEVVTQKNEQSKDQARRKMMSRAQDGILKYMLKMVEVCNAKGFVYGIIPEKGKPVSGASDNLRGWWKDMVRFDRNGPDVISKYQSEHKLSRVNDVIMSSSVSTPRTLQELQDTTLGSLLSALMQHCDPPQRRFPLEKGVPPPWWPNGNEEWWPLLGIPKEQGAPPYKKPHDLKKLWKVSVLTAVIKHMTPDISKIRRLVRQSKCLQDKMTAKESGTWLAVINQEDLSRKLSHPPPSSSCTGEGIDDDRKSIDFIRKRQSAPEGDEQQRESIYTCPNENCPHHDYQLGFHDKNLRNNHQFSCSLSPPTTNTFQMMEDKPSVFQNPHDVVPFSLMISGDDRKKMDIDELMIYYDTHHNHHQLQQEPPKFQIPDDMFLGSFENQSGYMNCPDLRYDSPFNLTKQDGCNWFY</sequence>
<accession>A0A0K9P341</accession>
<feature type="compositionally biased region" description="Basic residues" evidence="5">
    <location>
        <begin position="71"/>
        <end position="81"/>
    </location>
</feature>
<evidence type="ECO:0000256" key="3">
    <source>
        <dbReference type="ARBA" id="ARBA00022745"/>
    </source>
</evidence>
<dbReference type="Proteomes" id="UP000036987">
    <property type="component" value="Unassembled WGS sequence"/>
</dbReference>
<dbReference type="AlphaFoldDB" id="A0A0K9P341"/>
<dbReference type="GO" id="GO:0009873">
    <property type="term" value="P:ethylene-activated signaling pathway"/>
    <property type="evidence" value="ECO:0007669"/>
    <property type="project" value="UniProtKB-KW"/>
</dbReference>
<evidence type="ECO:0000256" key="1">
    <source>
        <dbReference type="ARBA" id="ARBA00004123"/>
    </source>
</evidence>
<dbReference type="OMA" id="LFICENI"/>
<evidence type="ECO:0000256" key="5">
    <source>
        <dbReference type="SAM" id="MobiDB-lite"/>
    </source>
</evidence>
<comment type="similarity">
    <text evidence="2">Belongs to the EIN3 family.</text>
</comment>
<dbReference type="FunFam" id="1.10.3180.10:FF:000001">
    <property type="entry name" value="Ethylene insensitive 3-like 1"/>
    <property type="match status" value="1"/>
</dbReference>
<gene>
    <name evidence="7" type="ORF">ZOSMA_44G00270</name>
</gene>
<keyword evidence="4" id="KW-0539">Nucleus</keyword>
<feature type="region of interest" description="Disordered" evidence="5">
    <location>
        <begin position="60"/>
        <end position="110"/>
    </location>
</feature>
<dbReference type="InterPro" id="IPR023278">
    <property type="entry name" value="Ethylene_insens-like_DNA-bd"/>
</dbReference>
<evidence type="ECO:0000256" key="4">
    <source>
        <dbReference type="ARBA" id="ARBA00023242"/>
    </source>
</evidence>
<dbReference type="GO" id="GO:0003677">
    <property type="term" value="F:DNA binding"/>
    <property type="evidence" value="ECO:0000318"/>
    <property type="project" value="GO_Central"/>
</dbReference>
<proteinExistence type="inferred from homology"/>
<organism evidence="7 8">
    <name type="scientific">Zostera marina</name>
    <name type="common">Eelgrass</name>
    <dbReference type="NCBI Taxonomy" id="29655"/>
    <lineage>
        <taxon>Eukaryota</taxon>
        <taxon>Viridiplantae</taxon>
        <taxon>Streptophyta</taxon>
        <taxon>Embryophyta</taxon>
        <taxon>Tracheophyta</taxon>
        <taxon>Spermatophyta</taxon>
        <taxon>Magnoliopsida</taxon>
        <taxon>Liliopsida</taxon>
        <taxon>Zosteraceae</taxon>
        <taxon>Zostera</taxon>
    </lineage>
</organism>
<evidence type="ECO:0000256" key="2">
    <source>
        <dbReference type="ARBA" id="ARBA00009416"/>
    </source>
</evidence>
<evidence type="ECO:0000313" key="7">
    <source>
        <dbReference type="EMBL" id="KMZ62627.1"/>
    </source>
</evidence>
<keyword evidence="3" id="KW-0936">Ethylene signaling pathway</keyword>